<keyword evidence="1" id="KW-1133">Transmembrane helix</keyword>
<evidence type="ECO:0000313" key="3">
    <source>
        <dbReference type="Proteomes" id="UP000250140"/>
    </source>
</evidence>
<keyword evidence="1" id="KW-0472">Membrane</keyword>
<dbReference type="Proteomes" id="UP000250140">
    <property type="component" value="Unassembled WGS sequence"/>
</dbReference>
<name>A0A8E2EYQ4_9PEZI</name>
<feature type="transmembrane region" description="Helical" evidence="1">
    <location>
        <begin position="12"/>
        <end position="29"/>
    </location>
</feature>
<organism evidence="2 3">
    <name type="scientific">Glonium stellatum</name>
    <dbReference type="NCBI Taxonomy" id="574774"/>
    <lineage>
        <taxon>Eukaryota</taxon>
        <taxon>Fungi</taxon>
        <taxon>Dikarya</taxon>
        <taxon>Ascomycota</taxon>
        <taxon>Pezizomycotina</taxon>
        <taxon>Dothideomycetes</taxon>
        <taxon>Pleosporomycetidae</taxon>
        <taxon>Gloniales</taxon>
        <taxon>Gloniaceae</taxon>
        <taxon>Glonium</taxon>
    </lineage>
</organism>
<evidence type="ECO:0000256" key="1">
    <source>
        <dbReference type="SAM" id="Phobius"/>
    </source>
</evidence>
<proteinExistence type="predicted"/>
<keyword evidence="1" id="KW-0812">Transmembrane</keyword>
<evidence type="ECO:0000313" key="2">
    <source>
        <dbReference type="EMBL" id="OCL07375.1"/>
    </source>
</evidence>
<keyword evidence="3" id="KW-1185">Reference proteome</keyword>
<protein>
    <submittedName>
        <fullName evidence="2">Uncharacterized protein</fullName>
    </submittedName>
</protein>
<sequence length="67" mass="7672">MVFLHHLEPSQTVPTYLIVRILLALAYVSKILARAKTRGSYLVWKALWSQQPLVMIILLSAKSPLRK</sequence>
<gene>
    <name evidence="2" type="ORF">AOQ84DRAFT_60078</name>
</gene>
<dbReference type="AlphaFoldDB" id="A0A8E2EYQ4"/>
<accession>A0A8E2EYQ4</accession>
<dbReference type="EMBL" id="KV749883">
    <property type="protein sequence ID" value="OCL07375.1"/>
    <property type="molecule type" value="Genomic_DNA"/>
</dbReference>
<reference evidence="2 3" key="1">
    <citation type="journal article" date="2016" name="Nat. Commun.">
        <title>Ectomycorrhizal ecology is imprinted in the genome of the dominant symbiotic fungus Cenococcum geophilum.</title>
        <authorList>
            <consortium name="DOE Joint Genome Institute"/>
            <person name="Peter M."/>
            <person name="Kohler A."/>
            <person name="Ohm R.A."/>
            <person name="Kuo A."/>
            <person name="Krutzmann J."/>
            <person name="Morin E."/>
            <person name="Arend M."/>
            <person name="Barry K.W."/>
            <person name="Binder M."/>
            <person name="Choi C."/>
            <person name="Clum A."/>
            <person name="Copeland A."/>
            <person name="Grisel N."/>
            <person name="Haridas S."/>
            <person name="Kipfer T."/>
            <person name="LaButti K."/>
            <person name="Lindquist E."/>
            <person name="Lipzen A."/>
            <person name="Maire R."/>
            <person name="Meier B."/>
            <person name="Mihaltcheva S."/>
            <person name="Molinier V."/>
            <person name="Murat C."/>
            <person name="Poggeler S."/>
            <person name="Quandt C.A."/>
            <person name="Sperisen C."/>
            <person name="Tritt A."/>
            <person name="Tisserant E."/>
            <person name="Crous P.W."/>
            <person name="Henrissat B."/>
            <person name="Nehls U."/>
            <person name="Egli S."/>
            <person name="Spatafora J.W."/>
            <person name="Grigoriev I.V."/>
            <person name="Martin F.M."/>
        </authorList>
    </citation>
    <scope>NUCLEOTIDE SEQUENCE [LARGE SCALE GENOMIC DNA]</scope>
    <source>
        <strain evidence="2 3">CBS 207.34</strain>
    </source>
</reference>